<dbReference type="SUPFAM" id="SSF52540">
    <property type="entry name" value="P-loop containing nucleoside triphosphate hydrolases"/>
    <property type="match status" value="1"/>
</dbReference>
<dbReference type="GO" id="GO:0003746">
    <property type="term" value="F:translation elongation factor activity"/>
    <property type="evidence" value="ECO:0007669"/>
    <property type="project" value="UniProtKB-KW"/>
</dbReference>
<dbReference type="Pfam" id="PF09107">
    <property type="entry name" value="WHD_3rd_SelB"/>
    <property type="match status" value="1"/>
</dbReference>
<keyword evidence="7" id="KW-1185">Reference proteome</keyword>
<dbReference type="SUPFAM" id="SSF46785">
    <property type="entry name" value="Winged helix' DNA-binding domain"/>
    <property type="match status" value="1"/>
</dbReference>
<dbReference type="PROSITE" id="PS51722">
    <property type="entry name" value="G_TR_2"/>
    <property type="match status" value="1"/>
</dbReference>
<dbReference type="Pfam" id="PF00009">
    <property type="entry name" value="GTP_EFTU"/>
    <property type="match status" value="1"/>
</dbReference>
<gene>
    <name evidence="6" type="ORF">JOE57_001290</name>
</gene>
<dbReference type="Proteomes" id="UP000704762">
    <property type="component" value="Unassembled WGS sequence"/>
</dbReference>
<dbReference type="InterPro" id="IPR050543">
    <property type="entry name" value="eIF2G"/>
</dbReference>
<evidence type="ECO:0000259" key="5">
    <source>
        <dbReference type="PROSITE" id="PS51722"/>
    </source>
</evidence>
<evidence type="ECO:0000256" key="4">
    <source>
        <dbReference type="SAM" id="MobiDB-lite"/>
    </source>
</evidence>
<evidence type="ECO:0000256" key="1">
    <source>
        <dbReference type="ARBA" id="ARBA00022741"/>
    </source>
</evidence>
<dbReference type="PANTHER" id="PTHR42854">
    <property type="entry name" value="EUKARYOTIC TRANSLATION INITIATION FACTOR 2 SUBUNIT 3 FAMILY MEMBER"/>
    <property type="match status" value="1"/>
</dbReference>
<dbReference type="InterPro" id="IPR015191">
    <property type="entry name" value="SelB_WHD4"/>
</dbReference>
<sequence>MHVIATAGHVDHGKSTLVQALTGSQPDRLVEERRRGLSIELGYCWMRLPGGAGDLAFVDVPGHERFVSTMLAGVGPVPAVLFVVAADDDWMPQAGEHLAALDAIGVRHGVLAVTRADLADPGPALRRAQYELASTSLRSIPAVAVSARTGAGMDELGHALVDLVGRLPQPDPTSDVRLWVDRCFHLSGAGTVVTGTLPEGSVAVGDHLALVDDQRGEQSVRVRSIETLNEPVRQVSGVARVALGLGGSVPAGLARGGVLVTPGAWLPGDTVDVGWHGRHDQPPPERTLLHIGAAAVSVRLRPLGPGLARLVLDRPLPLRVGDRALLRDSGSRLVWGVTVLDPAPPLLRRRGDARRRAAELAIGVGRPDLADELRRRGVTRVSLLTRIGVEVPADLDGLAIRRGNWLLPRDRLPGLRERLRTAVDEHDRARPLDPGITAAAAAQLLGLPTADLVAELVEAPLRFQEGRVIAAGAGLPPRLVSAVAALERDLADHPFAAPDAGGLAARGLDAKAVAAAARAGLLLKLADGIVLMPSAPALAAELLRRLPQPFTVSEARQALQTSRRVVLPLLAQLDRSGVTRRLPDDRRLVAPAASPPIHEPSEPS</sequence>
<evidence type="ECO:0000313" key="7">
    <source>
        <dbReference type="Proteomes" id="UP000704762"/>
    </source>
</evidence>
<dbReference type="InterPro" id="IPR036390">
    <property type="entry name" value="WH_DNA-bd_sf"/>
</dbReference>
<dbReference type="PANTHER" id="PTHR42854:SF3">
    <property type="entry name" value="EUKARYOTIC TRANSLATION INITIATION FACTOR 2 SUBUNIT 3-RELATED"/>
    <property type="match status" value="1"/>
</dbReference>
<dbReference type="InterPro" id="IPR036388">
    <property type="entry name" value="WH-like_DNA-bd_sf"/>
</dbReference>
<name>A0ABS2RH85_9ACTN</name>
<protein>
    <submittedName>
        <fullName evidence="6">Selenocysteine-specific elongation factor</fullName>
    </submittedName>
</protein>
<feature type="domain" description="Tr-type G" evidence="5">
    <location>
        <begin position="1"/>
        <end position="173"/>
    </location>
</feature>
<accession>A0ABS2RH85</accession>
<dbReference type="SUPFAM" id="SSF50447">
    <property type="entry name" value="Translation proteins"/>
    <property type="match status" value="1"/>
</dbReference>
<evidence type="ECO:0000313" key="6">
    <source>
        <dbReference type="EMBL" id="MBM7798369.1"/>
    </source>
</evidence>
<feature type="region of interest" description="Disordered" evidence="4">
    <location>
        <begin position="582"/>
        <end position="604"/>
    </location>
</feature>
<dbReference type="Pfam" id="PF25461">
    <property type="entry name" value="Beta-barrel_SelB"/>
    <property type="match status" value="1"/>
</dbReference>
<keyword evidence="2" id="KW-0648">Protein biosynthesis</keyword>
<dbReference type="Gene3D" id="1.10.10.10">
    <property type="entry name" value="Winged helix-like DNA-binding domain superfamily/Winged helix DNA-binding domain"/>
    <property type="match status" value="1"/>
</dbReference>
<keyword evidence="1" id="KW-0547">Nucleotide-binding</keyword>
<dbReference type="InterPro" id="IPR000795">
    <property type="entry name" value="T_Tr_GTP-bd_dom"/>
</dbReference>
<keyword evidence="3" id="KW-0342">GTP-binding</keyword>
<reference evidence="6 7" key="1">
    <citation type="submission" date="2021-01" db="EMBL/GenBank/DDBJ databases">
        <title>Sequencing the genomes of 1000 actinobacteria strains.</title>
        <authorList>
            <person name="Klenk H.-P."/>
        </authorList>
    </citation>
    <scope>NUCLEOTIDE SEQUENCE [LARGE SCALE GENOMIC DNA]</scope>
    <source>
        <strain evidence="6 7">DSM 18662</strain>
    </source>
</reference>
<comment type="caution">
    <text evidence="6">The sequence shown here is derived from an EMBL/GenBank/DDBJ whole genome shotgun (WGS) entry which is preliminary data.</text>
</comment>
<proteinExistence type="predicted"/>
<dbReference type="EMBL" id="JAFBCF010000001">
    <property type="protein sequence ID" value="MBM7798369.1"/>
    <property type="molecule type" value="Genomic_DNA"/>
</dbReference>
<dbReference type="InterPro" id="IPR027417">
    <property type="entry name" value="P-loop_NTPase"/>
</dbReference>
<keyword evidence="6" id="KW-0251">Elongation factor</keyword>
<dbReference type="InterPro" id="IPR057335">
    <property type="entry name" value="Beta-barrel_SelB"/>
</dbReference>
<dbReference type="CDD" id="cd04171">
    <property type="entry name" value="SelB"/>
    <property type="match status" value="1"/>
</dbReference>
<organism evidence="6 7">
    <name type="scientific">Microlunatus panaciterrae</name>
    <dbReference type="NCBI Taxonomy" id="400768"/>
    <lineage>
        <taxon>Bacteria</taxon>
        <taxon>Bacillati</taxon>
        <taxon>Actinomycetota</taxon>
        <taxon>Actinomycetes</taxon>
        <taxon>Propionibacteriales</taxon>
        <taxon>Propionibacteriaceae</taxon>
        <taxon>Microlunatus</taxon>
    </lineage>
</organism>
<dbReference type="RefSeq" id="WP_204916922.1">
    <property type="nucleotide sequence ID" value="NZ_BAAAQP010000008.1"/>
</dbReference>
<evidence type="ECO:0000256" key="2">
    <source>
        <dbReference type="ARBA" id="ARBA00022917"/>
    </source>
</evidence>
<dbReference type="InterPro" id="IPR009000">
    <property type="entry name" value="Transl_B-barrel_sf"/>
</dbReference>
<evidence type="ECO:0000256" key="3">
    <source>
        <dbReference type="ARBA" id="ARBA00023134"/>
    </source>
</evidence>
<dbReference type="Gene3D" id="2.40.30.10">
    <property type="entry name" value="Translation factors"/>
    <property type="match status" value="1"/>
</dbReference>
<dbReference type="Gene3D" id="3.40.50.300">
    <property type="entry name" value="P-loop containing nucleotide triphosphate hydrolases"/>
    <property type="match status" value="1"/>
</dbReference>